<feature type="non-terminal residue" evidence="1">
    <location>
        <position position="296"/>
    </location>
</feature>
<gene>
    <name evidence="1" type="ORF">ALO73_04888</name>
</gene>
<organism evidence="1 2">
    <name type="scientific">Pseudomonas syringae pv. daphniphylli</name>
    <dbReference type="NCBI Taxonomy" id="264455"/>
    <lineage>
        <taxon>Bacteria</taxon>
        <taxon>Pseudomonadati</taxon>
        <taxon>Pseudomonadota</taxon>
        <taxon>Gammaproteobacteria</taxon>
        <taxon>Pseudomonadales</taxon>
        <taxon>Pseudomonadaceae</taxon>
        <taxon>Pseudomonas</taxon>
        <taxon>Pseudomonas syringae</taxon>
    </lineage>
</organism>
<proteinExistence type="predicted"/>
<accession>A0A9X0H4Z9</accession>
<evidence type="ECO:0000313" key="1">
    <source>
        <dbReference type="EMBL" id="KPX13905.1"/>
    </source>
</evidence>
<dbReference type="EMBL" id="LJQF01000141">
    <property type="protein sequence ID" value="KPX13905.1"/>
    <property type="molecule type" value="Genomic_DNA"/>
</dbReference>
<dbReference type="AlphaFoldDB" id="A0A9X0H4Z9"/>
<protein>
    <submittedName>
        <fullName evidence="1">Lipopolysaccharide core biosynthesis domain protein</fullName>
    </submittedName>
</protein>
<comment type="caution">
    <text evidence="1">The sequence shown here is derived from an EMBL/GenBank/DDBJ whole genome shotgun (WGS) entry which is preliminary data.</text>
</comment>
<dbReference type="Proteomes" id="UP000050345">
    <property type="component" value="Unassembled WGS sequence"/>
</dbReference>
<feature type="non-terminal residue" evidence="1">
    <location>
        <position position="1"/>
    </location>
</feature>
<name>A0A9X0H4Z9_PSESX</name>
<sequence length="296" mass="33161">LFQSFPSAYRVVMTSQSINATAYLRKSAEDHTPKPTRVLDFGKCRGTRKGPVLLIGSGQSARNFPIQDFSDVPMITMNGAFSMFAETNIKPLFYVCTDRDFPNQQPELFAAAMRESENVGLWEDQFSSGIPRPSGRAYALKKSPRLSTVAALCSRDDALVRKVSLWSHRSRDIGFSKNLELGFFDARTVMYLALQLSYHLGFDSVFLVGFDMNQSAGRFYESSTDVCSPCGLDQHYESRILPSLELMSKHVVGDDFQVFNLSDSSRVPDEVIPKLSIDEARLKVSVARYSARETLN</sequence>
<reference evidence="1 2" key="1">
    <citation type="submission" date="2015-09" db="EMBL/GenBank/DDBJ databases">
        <title>Genome announcement of multiple Pseudomonas syringae strains.</title>
        <authorList>
            <person name="Thakur S."/>
            <person name="Wang P.W."/>
            <person name="Gong Y."/>
            <person name="Weir B.S."/>
            <person name="Guttman D.S."/>
        </authorList>
    </citation>
    <scope>NUCLEOTIDE SEQUENCE [LARGE SCALE GENOMIC DNA]</scope>
    <source>
        <strain evidence="1 2">ICMP9757</strain>
    </source>
</reference>
<evidence type="ECO:0000313" key="2">
    <source>
        <dbReference type="Proteomes" id="UP000050345"/>
    </source>
</evidence>